<dbReference type="SUPFAM" id="SSF53244">
    <property type="entry name" value="MurD-like peptide ligases, peptide-binding domain"/>
    <property type="match status" value="1"/>
</dbReference>
<comment type="cofactor">
    <cofactor evidence="1">
        <name>Mg(2+)</name>
        <dbReference type="ChEBI" id="CHEBI:18420"/>
    </cofactor>
</comment>
<feature type="domain" description="Mur ligase C-terminal" evidence="12">
    <location>
        <begin position="338"/>
        <end position="457"/>
    </location>
</feature>
<evidence type="ECO:0000256" key="5">
    <source>
        <dbReference type="ARBA" id="ARBA00022723"/>
    </source>
</evidence>
<evidence type="ECO:0000256" key="1">
    <source>
        <dbReference type="ARBA" id="ARBA00001946"/>
    </source>
</evidence>
<evidence type="ECO:0000256" key="6">
    <source>
        <dbReference type="ARBA" id="ARBA00022741"/>
    </source>
</evidence>
<comment type="similarity">
    <text evidence="2">Belongs to the folylpolyglutamate synthase family.</text>
</comment>
<evidence type="ECO:0000256" key="10">
    <source>
        <dbReference type="ARBA" id="ARBA00047493"/>
    </source>
</evidence>
<accession>A0A523W6R8</accession>
<sequence>MSKHAYSPANMGRGGERRRRSSVPSQALIRGEAMFCYGDALSYVNSLINYERKDPSSYDRLSFNLERMNHLLSVLGRPHQDLKAIHIAGTKGKGSTAAITASILTAADLKVGLYTSPHLLTPRERIRIGSSLITPEEFAYFLSRIKSRVEAAPYLEPTFFEVYTALAFVYFSHHKVDLAVLETGLGGRLDATNVARALVGIITQISFDHMDKLGHNLASIAREKAGIIKEGIDVVSSPQEDAVSSVIEEACREKKAHLFRVGKEISFELLDASPDGQRFLVETTARSYPDLFLSLLGQHQVINAATAIGAVDLLESYGILIPRKAIVEGLRKVEWTARIQVISKDPLLIVDCAHNGASALALSKCLRELFPGKRIILVLAILQNKDVKEIGRALFPLSERVILTKADSPRSMEPEEIKTLLGDLCSGKTVITRNAREAVKYSLRLTSPETLICFAGSSYLAGEVLALMNKSAKSGAKEEERGGKTCLRV</sequence>
<dbReference type="Gene3D" id="3.90.190.20">
    <property type="entry name" value="Mur ligase, C-terminal domain"/>
    <property type="match status" value="1"/>
</dbReference>
<evidence type="ECO:0000256" key="3">
    <source>
        <dbReference type="ARBA" id="ARBA00013025"/>
    </source>
</evidence>
<reference evidence="14 15" key="1">
    <citation type="submission" date="2019-03" db="EMBL/GenBank/DDBJ databases">
        <title>Metabolic potential of uncultured bacteria and archaea associated with petroleum seepage in deep-sea sediments.</title>
        <authorList>
            <person name="Dong X."/>
            <person name="Hubert C."/>
        </authorList>
    </citation>
    <scope>NUCLEOTIDE SEQUENCE [LARGE SCALE GENOMIC DNA]</scope>
    <source>
        <strain evidence="14">E29_bin52</strain>
    </source>
</reference>
<dbReference type="GO" id="GO:0004326">
    <property type="term" value="F:tetrahydrofolylpolyglutamate synthase activity"/>
    <property type="evidence" value="ECO:0007669"/>
    <property type="project" value="UniProtKB-EC"/>
</dbReference>
<feature type="domain" description="Mur ligase central" evidence="13">
    <location>
        <begin position="87"/>
        <end position="311"/>
    </location>
</feature>
<evidence type="ECO:0000256" key="9">
    <source>
        <dbReference type="ARBA" id="ARBA00030592"/>
    </source>
</evidence>
<keyword evidence="7" id="KW-0067">ATP-binding</keyword>
<dbReference type="EC" id="6.3.2.17" evidence="3"/>
<dbReference type="NCBIfam" id="TIGR01499">
    <property type="entry name" value="folC"/>
    <property type="match status" value="1"/>
</dbReference>
<evidence type="ECO:0000313" key="14">
    <source>
        <dbReference type="EMBL" id="TET62671.1"/>
    </source>
</evidence>
<dbReference type="Proteomes" id="UP000319130">
    <property type="component" value="Unassembled WGS sequence"/>
</dbReference>
<dbReference type="Pfam" id="PF08245">
    <property type="entry name" value="Mur_ligase_M"/>
    <property type="match status" value="1"/>
</dbReference>
<name>A0A523W6R8_UNCAE</name>
<evidence type="ECO:0000256" key="8">
    <source>
        <dbReference type="ARBA" id="ARBA00022842"/>
    </source>
</evidence>
<evidence type="ECO:0000256" key="2">
    <source>
        <dbReference type="ARBA" id="ARBA00008276"/>
    </source>
</evidence>
<dbReference type="InterPro" id="IPR036615">
    <property type="entry name" value="Mur_ligase_C_dom_sf"/>
</dbReference>
<evidence type="ECO:0000313" key="15">
    <source>
        <dbReference type="Proteomes" id="UP000319130"/>
    </source>
</evidence>
<dbReference type="PANTHER" id="PTHR11136">
    <property type="entry name" value="FOLYLPOLYGLUTAMATE SYNTHASE-RELATED"/>
    <property type="match status" value="1"/>
</dbReference>
<dbReference type="GO" id="GO:0005524">
    <property type="term" value="F:ATP binding"/>
    <property type="evidence" value="ECO:0007669"/>
    <property type="project" value="UniProtKB-KW"/>
</dbReference>
<dbReference type="SUPFAM" id="SSF53623">
    <property type="entry name" value="MurD-like peptide ligases, catalytic domain"/>
    <property type="match status" value="1"/>
</dbReference>
<dbReference type="GO" id="GO:0005737">
    <property type="term" value="C:cytoplasm"/>
    <property type="evidence" value="ECO:0007669"/>
    <property type="project" value="TreeGrafter"/>
</dbReference>
<comment type="caution">
    <text evidence="14">The sequence shown here is derived from an EMBL/GenBank/DDBJ whole genome shotgun (WGS) entry which is preliminary data.</text>
</comment>
<keyword evidence="6" id="KW-0547">Nucleotide-binding</keyword>
<dbReference type="Pfam" id="PF02875">
    <property type="entry name" value="Mur_ligase_C"/>
    <property type="match status" value="1"/>
</dbReference>
<evidence type="ECO:0000256" key="11">
    <source>
        <dbReference type="SAM" id="MobiDB-lite"/>
    </source>
</evidence>
<dbReference type="GO" id="GO:0008841">
    <property type="term" value="F:dihydrofolate synthase activity"/>
    <property type="evidence" value="ECO:0007669"/>
    <property type="project" value="TreeGrafter"/>
</dbReference>
<dbReference type="Gene3D" id="3.40.1190.10">
    <property type="entry name" value="Mur-like, catalytic domain"/>
    <property type="match status" value="1"/>
</dbReference>
<dbReference type="InterPro" id="IPR001645">
    <property type="entry name" value="Folylpolyglutamate_synth"/>
</dbReference>
<comment type="catalytic activity">
    <reaction evidence="10">
        <text>(6S)-5,6,7,8-tetrahydrofolyl-(gamma-L-Glu)(n) + L-glutamate + ATP = (6S)-5,6,7,8-tetrahydrofolyl-(gamma-L-Glu)(n+1) + ADP + phosphate + H(+)</text>
        <dbReference type="Rhea" id="RHEA:10580"/>
        <dbReference type="Rhea" id="RHEA-COMP:14738"/>
        <dbReference type="Rhea" id="RHEA-COMP:14740"/>
        <dbReference type="ChEBI" id="CHEBI:15378"/>
        <dbReference type="ChEBI" id="CHEBI:29985"/>
        <dbReference type="ChEBI" id="CHEBI:30616"/>
        <dbReference type="ChEBI" id="CHEBI:43474"/>
        <dbReference type="ChEBI" id="CHEBI:141005"/>
        <dbReference type="ChEBI" id="CHEBI:456216"/>
        <dbReference type="EC" id="6.3.2.17"/>
    </reaction>
</comment>
<keyword evidence="8" id="KW-0460">Magnesium</keyword>
<dbReference type="InterPro" id="IPR004101">
    <property type="entry name" value="Mur_ligase_C"/>
</dbReference>
<evidence type="ECO:0000259" key="12">
    <source>
        <dbReference type="Pfam" id="PF02875"/>
    </source>
</evidence>
<evidence type="ECO:0000259" key="13">
    <source>
        <dbReference type="Pfam" id="PF08245"/>
    </source>
</evidence>
<keyword evidence="5" id="KW-0479">Metal-binding</keyword>
<protein>
    <recommendedName>
        <fullName evidence="3">tetrahydrofolate synthase</fullName>
        <ecNumber evidence="3">6.3.2.17</ecNumber>
    </recommendedName>
    <alternativeName>
        <fullName evidence="9">Tetrahydrofolylpolyglutamate synthase</fullName>
    </alternativeName>
</protein>
<evidence type="ECO:0000256" key="4">
    <source>
        <dbReference type="ARBA" id="ARBA00022598"/>
    </source>
</evidence>
<dbReference type="PANTHER" id="PTHR11136:SF0">
    <property type="entry name" value="DIHYDROFOLATE SYNTHETASE-RELATED"/>
    <property type="match status" value="1"/>
</dbReference>
<feature type="region of interest" description="Disordered" evidence="11">
    <location>
        <begin position="1"/>
        <end position="23"/>
    </location>
</feature>
<dbReference type="InterPro" id="IPR013221">
    <property type="entry name" value="Mur_ligase_cen"/>
</dbReference>
<keyword evidence="4" id="KW-0436">Ligase</keyword>
<dbReference type="FunFam" id="3.40.1190.10:FF:000011">
    <property type="entry name" value="Folylpolyglutamate synthase/dihydrofolate synthase"/>
    <property type="match status" value="1"/>
</dbReference>
<gene>
    <name evidence="14" type="ORF">E3J48_03915</name>
</gene>
<dbReference type="GO" id="GO:0046872">
    <property type="term" value="F:metal ion binding"/>
    <property type="evidence" value="ECO:0007669"/>
    <property type="project" value="UniProtKB-KW"/>
</dbReference>
<dbReference type="InterPro" id="IPR036565">
    <property type="entry name" value="Mur-like_cat_sf"/>
</dbReference>
<dbReference type="EMBL" id="SOIZ01000169">
    <property type="protein sequence ID" value="TET62671.1"/>
    <property type="molecule type" value="Genomic_DNA"/>
</dbReference>
<dbReference type="AlphaFoldDB" id="A0A523W6R8"/>
<proteinExistence type="inferred from homology"/>
<organism evidence="14 15">
    <name type="scientific">Aerophobetes bacterium</name>
    <dbReference type="NCBI Taxonomy" id="2030807"/>
    <lineage>
        <taxon>Bacteria</taxon>
        <taxon>Candidatus Aerophobota</taxon>
    </lineage>
</organism>
<evidence type="ECO:0000256" key="7">
    <source>
        <dbReference type="ARBA" id="ARBA00022840"/>
    </source>
</evidence>